<reference evidence="1 2" key="1">
    <citation type="journal article" date="2020" name="Phytopathology">
        <title>Genome Sequence Resources of Colletotrichum truncatum, C. plurivorum, C. musicola, and C. sojae: Four Species Pathogenic to Soybean (Glycine max).</title>
        <authorList>
            <person name="Rogerio F."/>
            <person name="Boufleur T.R."/>
            <person name="Ciampi-Guillardi M."/>
            <person name="Sukno S.A."/>
            <person name="Thon M.R."/>
            <person name="Massola Junior N.S."/>
            <person name="Baroncelli R."/>
        </authorList>
    </citation>
    <scope>NUCLEOTIDE SEQUENCE [LARGE SCALE GENOMIC DNA]</scope>
    <source>
        <strain evidence="1 2">CMES1059</strain>
    </source>
</reference>
<organism evidence="1 2">
    <name type="scientific">Colletotrichum truncatum</name>
    <name type="common">Anthracnose fungus</name>
    <name type="synonym">Colletotrichum capsici</name>
    <dbReference type="NCBI Taxonomy" id="5467"/>
    <lineage>
        <taxon>Eukaryota</taxon>
        <taxon>Fungi</taxon>
        <taxon>Dikarya</taxon>
        <taxon>Ascomycota</taxon>
        <taxon>Pezizomycotina</taxon>
        <taxon>Sordariomycetes</taxon>
        <taxon>Hypocreomycetidae</taxon>
        <taxon>Glomerellales</taxon>
        <taxon>Glomerellaceae</taxon>
        <taxon>Colletotrichum</taxon>
        <taxon>Colletotrichum truncatum species complex</taxon>
    </lineage>
</organism>
<evidence type="ECO:0000313" key="2">
    <source>
        <dbReference type="Proteomes" id="UP000805649"/>
    </source>
</evidence>
<protein>
    <submittedName>
        <fullName evidence="1">Tim barrel metal-dependent hydrolase</fullName>
    </submittedName>
</protein>
<name>A0ACC3ZGP2_COLTU</name>
<gene>
    <name evidence="1" type="ORF">CTRU02_201165</name>
</gene>
<accession>A0ACC3ZGP2</accession>
<keyword evidence="1" id="KW-0378">Hydrolase</keyword>
<sequence length="294" mass="33026">MLRVPKLPAEAWDSHVHVIDEDEFPFSPSRPFTPKRANVNDLVKFEDGLGIKHAVIVAASIYGNDNRSIIDALNRMQGKGRGIACIDPEAVTEEELDELHQAGVVGVRLNLWSFGATPDKESLRLTLNAHADRIRSRGWVLQIFGTMNQYPDILSITPTLGVDVVIDHLGYPDPANPRLDPAGRQAILQALHSGHAWIKLSGTYRFPTTPGLDEYVRELLQTAPEKIVWASDWPHVGGPPKNPGGDRFQQQDFLTVDIPSFIDRCIEWCGGDKELIEKLWVHNPRHLWRYEGKD</sequence>
<comment type="caution">
    <text evidence="1">The sequence shown here is derived from an EMBL/GenBank/DDBJ whole genome shotgun (WGS) entry which is preliminary data.</text>
</comment>
<dbReference type="EMBL" id="VUJX02000001">
    <property type="protein sequence ID" value="KAL0943279.1"/>
    <property type="molecule type" value="Genomic_DNA"/>
</dbReference>
<evidence type="ECO:0000313" key="1">
    <source>
        <dbReference type="EMBL" id="KAL0943279.1"/>
    </source>
</evidence>
<proteinExistence type="predicted"/>
<dbReference type="Proteomes" id="UP000805649">
    <property type="component" value="Unassembled WGS sequence"/>
</dbReference>
<keyword evidence="2" id="KW-1185">Reference proteome</keyword>